<feature type="domain" description="Acyl-ACP thioesterase-like C-terminal" evidence="1">
    <location>
        <begin position="65"/>
        <end position="166"/>
    </location>
</feature>
<dbReference type="PANTHER" id="PTHR31727">
    <property type="entry name" value="OLEOYL-ACYL CARRIER PROTEIN THIOESTERASE 1, CHLOROPLASTIC"/>
    <property type="match status" value="1"/>
</dbReference>
<protein>
    <recommendedName>
        <fullName evidence="1">Acyl-ACP thioesterase-like C-terminal domain-containing protein</fullName>
    </recommendedName>
</protein>
<comment type="caution">
    <text evidence="2">The sequence shown here is derived from an EMBL/GenBank/DDBJ whole genome shotgun (WGS) entry which is preliminary data.</text>
</comment>
<dbReference type="Pfam" id="PF20791">
    <property type="entry name" value="Acyl-ACP_TE_C"/>
    <property type="match status" value="1"/>
</dbReference>
<dbReference type="AlphaFoldDB" id="A0ABD3BFA9"/>
<dbReference type="InterPro" id="IPR029069">
    <property type="entry name" value="HotDog_dom_sf"/>
</dbReference>
<gene>
    <name evidence="2" type="ORF">CASFOL_040253</name>
</gene>
<evidence type="ECO:0000313" key="3">
    <source>
        <dbReference type="Proteomes" id="UP001632038"/>
    </source>
</evidence>
<evidence type="ECO:0000313" key="2">
    <source>
        <dbReference type="EMBL" id="KAL3615959.1"/>
    </source>
</evidence>
<dbReference type="Proteomes" id="UP001632038">
    <property type="component" value="Unassembled WGS sequence"/>
</dbReference>
<evidence type="ECO:0000259" key="1">
    <source>
        <dbReference type="Pfam" id="PF20791"/>
    </source>
</evidence>
<dbReference type="InterPro" id="IPR045023">
    <property type="entry name" value="FATA/B"/>
</dbReference>
<proteinExistence type="predicted"/>
<reference evidence="3" key="1">
    <citation type="journal article" date="2024" name="IScience">
        <title>Strigolactones Initiate the Formation of Haustorium-like Structures in Castilleja.</title>
        <authorList>
            <person name="Buerger M."/>
            <person name="Peterson D."/>
            <person name="Chory J."/>
        </authorList>
    </citation>
    <scope>NUCLEOTIDE SEQUENCE [LARGE SCALE GENOMIC DNA]</scope>
</reference>
<dbReference type="SUPFAM" id="SSF54637">
    <property type="entry name" value="Thioesterase/thiol ester dehydrase-isomerase"/>
    <property type="match status" value="1"/>
</dbReference>
<keyword evidence="3" id="KW-1185">Reference proteome</keyword>
<name>A0ABD3BFA9_9LAMI</name>
<dbReference type="EMBL" id="JAVIJP010000099">
    <property type="protein sequence ID" value="KAL3615959.1"/>
    <property type="molecule type" value="Genomic_DNA"/>
</dbReference>
<dbReference type="InterPro" id="IPR049427">
    <property type="entry name" value="Acyl-ACP_TE_C"/>
</dbReference>
<sequence length="171" mass="19693">MGTRGGTGGSSRWVTAGVGRRAWCPEGLGFEHGICSLSPSRLQSYAFPDENKAWLKKIEKLDEPSHYSKHRLEPRRTDVDMNNHLNYVTYMGWILESISEIINNYELQSLTIDFKQECRLGDIIDSLAIRESNDDHHDGLLRFRHSLRRLSSNGSETTRATTVWRKKTEKR</sequence>
<dbReference type="PANTHER" id="PTHR31727:SF6">
    <property type="entry name" value="OLEOYL-ACYL CARRIER PROTEIN THIOESTERASE 1, CHLOROPLASTIC"/>
    <property type="match status" value="1"/>
</dbReference>
<accession>A0ABD3BFA9</accession>
<dbReference type="Gene3D" id="3.10.129.10">
    <property type="entry name" value="Hotdog Thioesterase"/>
    <property type="match status" value="1"/>
</dbReference>
<organism evidence="2 3">
    <name type="scientific">Castilleja foliolosa</name>
    <dbReference type="NCBI Taxonomy" id="1961234"/>
    <lineage>
        <taxon>Eukaryota</taxon>
        <taxon>Viridiplantae</taxon>
        <taxon>Streptophyta</taxon>
        <taxon>Embryophyta</taxon>
        <taxon>Tracheophyta</taxon>
        <taxon>Spermatophyta</taxon>
        <taxon>Magnoliopsida</taxon>
        <taxon>eudicotyledons</taxon>
        <taxon>Gunneridae</taxon>
        <taxon>Pentapetalae</taxon>
        <taxon>asterids</taxon>
        <taxon>lamiids</taxon>
        <taxon>Lamiales</taxon>
        <taxon>Orobanchaceae</taxon>
        <taxon>Pedicularideae</taxon>
        <taxon>Castillejinae</taxon>
        <taxon>Castilleja</taxon>
    </lineage>
</organism>